<evidence type="ECO:0000313" key="1">
    <source>
        <dbReference type="EMBL" id="GAA1753687.1"/>
    </source>
</evidence>
<dbReference type="Proteomes" id="UP001501475">
    <property type="component" value="Unassembled WGS sequence"/>
</dbReference>
<dbReference type="EMBL" id="BAAAPN010000032">
    <property type="protein sequence ID" value="GAA1753687.1"/>
    <property type="molecule type" value="Genomic_DNA"/>
</dbReference>
<keyword evidence="2" id="KW-1185">Reference proteome</keyword>
<gene>
    <name evidence="1" type="ORF">GCM10009810_11940</name>
</gene>
<reference evidence="1 2" key="1">
    <citation type="journal article" date="2019" name="Int. J. Syst. Evol. Microbiol.">
        <title>The Global Catalogue of Microorganisms (GCM) 10K type strain sequencing project: providing services to taxonomists for standard genome sequencing and annotation.</title>
        <authorList>
            <consortium name="The Broad Institute Genomics Platform"/>
            <consortium name="The Broad Institute Genome Sequencing Center for Infectious Disease"/>
            <person name="Wu L."/>
            <person name="Ma J."/>
        </authorList>
    </citation>
    <scope>NUCLEOTIDE SEQUENCE [LARGE SCALE GENOMIC DNA]</scope>
    <source>
        <strain evidence="1 2">JCM 15591</strain>
    </source>
</reference>
<comment type="caution">
    <text evidence="1">The sequence shown here is derived from an EMBL/GenBank/DDBJ whole genome shotgun (WGS) entry which is preliminary data.</text>
</comment>
<dbReference type="RefSeq" id="WP_344063515.1">
    <property type="nucleotide sequence ID" value="NZ_BAAAPN010000032.1"/>
</dbReference>
<protein>
    <submittedName>
        <fullName evidence="1">Uncharacterized protein</fullName>
    </submittedName>
</protein>
<proteinExistence type="predicted"/>
<organism evidence="1 2">
    <name type="scientific">Nostocoides vanveenii</name>
    <dbReference type="NCBI Taxonomy" id="330835"/>
    <lineage>
        <taxon>Bacteria</taxon>
        <taxon>Bacillati</taxon>
        <taxon>Actinomycetota</taxon>
        <taxon>Actinomycetes</taxon>
        <taxon>Micrococcales</taxon>
        <taxon>Intrasporangiaceae</taxon>
        <taxon>Nostocoides</taxon>
    </lineage>
</organism>
<accession>A0ABN2KDV3</accession>
<evidence type="ECO:0000313" key="2">
    <source>
        <dbReference type="Proteomes" id="UP001501475"/>
    </source>
</evidence>
<sequence>MPAWVEDGVTPHPTGGYVRVITNDHNTLYLDADGKSHRLDGPAITRQDRGSAGWWKHGRPHRFDGPAVVRENGSSEWWLEGAPMSEAAHTAIVERLRATGEAP</sequence>
<name>A0ABN2KDV3_9MICO</name>